<dbReference type="EMBL" id="JBHTMU010000025">
    <property type="protein sequence ID" value="MFD1343471.1"/>
    <property type="molecule type" value="Genomic_DNA"/>
</dbReference>
<dbReference type="InterPro" id="IPR004839">
    <property type="entry name" value="Aminotransferase_I/II_large"/>
</dbReference>
<dbReference type="InterPro" id="IPR051446">
    <property type="entry name" value="HTH_trans_reg/aminotransferase"/>
</dbReference>
<keyword evidence="5" id="KW-0804">Transcription</keyword>
<evidence type="ECO:0000256" key="5">
    <source>
        <dbReference type="ARBA" id="ARBA00023163"/>
    </source>
</evidence>
<dbReference type="InterPro" id="IPR036390">
    <property type="entry name" value="WH_DNA-bd_sf"/>
</dbReference>
<dbReference type="Proteomes" id="UP001597135">
    <property type="component" value="Unassembled WGS sequence"/>
</dbReference>
<dbReference type="InterPro" id="IPR036388">
    <property type="entry name" value="WH-like_DNA-bd_sf"/>
</dbReference>
<name>A0ABW3ZK72_9RHOB</name>
<gene>
    <name evidence="7" type="ORF">ACFQ4E_13665</name>
</gene>
<protein>
    <submittedName>
        <fullName evidence="7">PLP-dependent aminotransferase family protein</fullName>
    </submittedName>
</protein>
<evidence type="ECO:0000256" key="1">
    <source>
        <dbReference type="ARBA" id="ARBA00005384"/>
    </source>
</evidence>
<keyword evidence="7" id="KW-0808">Transferase</keyword>
<evidence type="ECO:0000313" key="8">
    <source>
        <dbReference type="Proteomes" id="UP001597135"/>
    </source>
</evidence>
<dbReference type="CDD" id="cd07377">
    <property type="entry name" value="WHTH_GntR"/>
    <property type="match status" value="1"/>
</dbReference>
<comment type="caution">
    <text evidence="7">The sequence shown here is derived from an EMBL/GenBank/DDBJ whole genome shotgun (WGS) entry which is preliminary data.</text>
</comment>
<keyword evidence="3" id="KW-0805">Transcription regulation</keyword>
<evidence type="ECO:0000256" key="2">
    <source>
        <dbReference type="ARBA" id="ARBA00022898"/>
    </source>
</evidence>
<keyword evidence="2" id="KW-0663">Pyridoxal phosphate</keyword>
<dbReference type="GO" id="GO:0008483">
    <property type="term" value="F:transaminase activity"/>
    <property type="evidence" value="ECO:0007669"/>
    <property type="project" value="UniProtKB-KW"/>
</dbReference>
<dbReference type="PANTHER" id="PTHR46577:SF1">
    <property type="entry name" value="HTH-TYPE TRANSCRIPTIONAL REGULATORY PROTEIN GABR"/>
    <property type="match status" value="1"/>
</dbReference>
<evidence type="ECO:0000256" key="4">
    <source>
        <dbReference type="ARBA" id="ARBA00023125"/>
    </source>
</evidence>
<dbReference type="CDD" id="cd00609">
    <property type="entry name" value="AAT_like"/>
    <property type="match status" value="1"/>
</dbReference>
<dbReference type="Gene3D" id="3.40.640.10">
    <property type="entry name" value="Type I PLP-dependent aspartate aminotransferase-like (Major domain)"/>
    <property type="match status" value="1"/>
</dbReference>
<organism evidence="7 8">
    <name type="scientific">Litorisediminicola beolgyonensis</name>
    <dbReference type="NCBI Taxonomy" id="1173614"/>
    <lineage>
        <taxon>Bacteria</taxon>
        <taxon>Pseudomonadati</taxon>
        <taxon>Pseudomonadota</taxon>
        <taxon>Alphaproteobacteria</taxon>
        <taxon>Rhodobacterales</taxon>
        <taxon>Paracoccaceae</taxon>
        <taxon>Litorisediminicola</taxon>
    </lineage>
</organism>
<dbReference type="PROSITE" id="PS50949">
    <property type="entry name" value="HTH_GNTR"/>
    <property type="match status" value="1"/>
</dbReference>
<feature type="domain" description="HTH gntR-type" evidence="6">
    <location>
        <begin position="13"/>
        <end position="81"/>
    </location>
</feature>
<dbReference type="RefSeq" id="WP_386804462.1">
    <property type="nucleotide sequence ID" value="NZ_JBHTMU010000025.1"/>
</dbReference>
<comment type="similarity">
    <text evidence="1">In the C-terminal section; belongs to the class-I pyridoxal-phosphate-dependent aminotransferase family.</text>
</comment>
<keyword evidence="8" id="KW-1185">Reference proteome</keyword>
<dbReference type="SUPFAM" id="SSF53383">
    <property type="entry name" value="PLP-dependent transferases"/>
    <property type="match status" value="1"/>
</dbReference>
<keyword evidence="7" id="KW-0032">Aminotransferase</keyword>
<accession>A0ABW3ZK72</accession>
<evidence type="ECO:0000313" key="7">
    <source>
        <dbReference type="EMBL" id="MFD1343471.1"/>
    </source>
</evidence>
<keyword evidence="4" id="KW-0238">DNA-binding</keyword>
<dbReference type="Pfam" id="PF00392">
    <property type="entry name" value="GntR"/>
    <property type="match status" value="1"/>
</dbReference>
<dbReference type="InterPro" id="IPR000524">
    <property type="entry name" value="Tscrpt_reg_HTH_GntR"/>
</dbReference>
<proteinExistence type="inferred from homology"/>
<dbReference type="InterPro" id="IPR015424">
    <property type="entry name" value="PyrdxlP-dep_Trfase"/>
</dbReference>
<dbReference type="SUPFAM" id="SSF46785">
    <property type="entry name" value="Winged helix' DNA-binding domain"/>
    <property type="match status" value="1"/>
</dbReference>
<dbReference type="InterPro" id="IPR015421">
    <property type="entry name" value="PyrdxlP-dep_Trfase_major"/>
</dbReference>
<evidence type="ECO:0000259" key="6">
    <source>
        <dbReference type="PROSITE" id="PS50949"/>
    </source>
</evidence>
<evidence type="ECO:0000256" key="3">
    <source>
        <dbReference type="ARBA" id="ARBA00023015"/>
    </source>
</evidence>
<dbReference type="PANTHER" id="PTHR46577">
    <property type="entry name" value="HTH-TYPE TRANSCRIPTIONAL REGULATORY PROTEIN GABR"/>
    <property type="match status" value="1"/>
</dbReference>
<dbReference type="Gene3D" id="1.10.10.10">
    <property type="entry name" value="Winged helix-like DNA-binding domain superfamily/Winged helix DNA-binding domain"/>
    <property type="match status" value="1"/>
</dbReference>
<dbReference type="SMART" id="SM00345">
    <property type="entry name" value="HTH_GNTR"/>
    <property type="match status" value="1"/>
</dbReference>
<dbReference type="Pfam" id="PF00155">
    <property type="entry name" value="Aminotran_1_2"/>
    <property type="match status" value="1"/>
</dbReference>
<reference evidence="8" key="1">
    <citation type="journal article" date="2019" name="Int. J. Syst. Evol. Microbiol.">
        <title>The Global Catalogue of Microorganisms (GCM) 10K type strain sequencing project: providing services to taxonomists for standard genome sequencing and annotation.</title>
        <authorList>
            <consortium name="The Broad Institute Genomics Platform"/>
            <consortium name="The Broad Institute Genome Sequencing Center for Infectious Disease"/>
            <person name="Wu L."/>
            <person name="Ma J."/>
        </authorList>
    </citation>
    <scope>NUCLEOTIDE SEQUENCE [LARGE SCALE GENOMIC DNA]</scope>
    <source>
        <strain evidence="8">CCUG 62953</strain>
    </source>
</reference>
<sequence>MDTISERFAAAPGPKYRALATALKEAIAAGELTPGDRLPPVRELAWTLSITPGTAARAYTILTDAGRLTAEVGRGTFVAATTRQPPGRPALLPEPRWPQRAVSEETEQVSLFSPKLPDMGQSDLIRDAFARLASSPPERLLNYPSRPAFTPAREAVLGWLRGTPLGPVDQQDLVLSHGGQNGISLVMQAVLRGPKPVVLVEELSYPGFRRAAELLRAEVVSVPMDARGIDPEALDRIAAQSSAQLLCTSPEVHNPTGIFTALERREAIAEIARRRGFHIMEDDCYRTGRSHERSYRALLPEQGWYVSSISKLLTPALRIGFVVAPKPWTSELRRVAEYGFFGIAQPLADLVADILPRAETLEIAERVRLRVADYVRAAVNALGRHDLIWREDMPYLWLRLPDGWRAGAFVQAAEAVGVQLRAADEFALRDGRAPHAVRMGINAQVALESFEAAMGRLRDLLDNPPDRIAV</sequence>